<sequence length="123" mass="14485">MSSQKVVNHNYSKRSEPTEGFKTLESFYPFYLGEHCNRTNRRLHVLGTSISILLFILAIKQLKPKLVLAGIVQVFFYLQKQLRGREINKNSRNSKPATFRYPIWSFICDLRMWKEIVSAQRAF</sequence>
<name>A0A1C7N054_9FUNG</name>
<comment type="caution">
    <text evidence="2">The sequence shown here is derived from an EMBL/GenBank/DDBJ whole genome shotgun (WGS) entry which is preliminary data.</text>
</comment>
<proteinExistence type="predicted"/>
<evidence type="ECO:0000313" key="2">
    <source>
        <dbReference type="EMBL" id="OBZ82019.1"/>
    </source>
</evidence>
<reference evidence="2 3" key="1">
    <citation type="submission" date="2016-03" db="EMBL/GenBank/DDBJ databases">
        <title>Choanephora cucurbitarum.</title>
        <authorList>
            <person name="Min B."/>
            <person name="Park H."/>
            <person name="Park J.-H."/>
            <person name="Shin H.-D."/>
            <person name="Choi I.-G."/>
        </authorList>
    </citation>
    <scope>NUCLEOTIDE SEQUENCE [LARGE SCALE GENOMIC DNA]</scope>
    <source>
        <strain evidence="2 3">KUS-F28377</strain>
    </source>
</reference>
<dbReference type="PANTHER" id="PTHR34205">
    <property type="entry name" value="TRANSMEMBRANE PROTEIN"/>
    <property type="match status" value="1"/>
</dbReference>
<dbReference type="InParanoid" id="A0A1C7N054"/>
<feature type="transmembrane region" description="Helical" evidence="1">
    <location>
        <begin position="43"/>
        <end position="60"/>
    </location>
</feature>
<accession>A0A1C7N054</accession>
<keyword evidence="1" id="KW-1133">Transmembrane helix</keyword>
<protein>
    <recommendedName>
        <fullName evidence="4">DUF962 domain-containing protein</fullName>
    </recommendedName>
</protein>
<dbReference type="OrthoDB" id="5511466at2759"/>
<keyword evidence="3" id="KW-1185">Reference proteome</keyword>
<dbReference type="PANTHER" id="PTHR34205:SF2">
    <property type="entry name" value="DUF962 DOMAIN-CONTAINING PROTEIN"/>
    <property type="match status" value="1"/>
</dbReference>
<dbReference type="InterPro" id="IPR009305">
    <property type="entry name" value="Mpo1-like"/>
</dbReference>
<evidence type="ECO:0000256" key="1">
    <source>
        <dbReference type="SAM" id="Phobius"/>
    </source>
</evidence>
<dbReference type="Pfam" id="PF06127">
    <property type="entry name" value="Mpo1-like"/>
    <property type="match status" value="1"/>
</dbReference>
<dbReference type="AlphaFoldDB" id="A0A1C7N054"/>
<evidence type="ECO:0000313" key="3">
    <source>
        <dbReference type="Proteomes" id="UP000093000"/>
    </source>
</evidence>
<keyword evidence="1" id="KW-0812">Transmembrane</keyword>
<keyword evidence="1" id="KW-0472">Membrane</keyword>
<organism evidence="2 3">
    <name type="scientific">Choanephora cucurbitarum</name>
    <dbReference type="NCBI Taxonomy" id="101091"/>
    <lineage>
        <taxon>Eukaryota</taxon>
        <taxon>Fungi</taxon>
        <taxon>Fungi incertae sedis</taxon>
        <taxon>Mucoromycota</taxon>
        <taxon>Mucoromycotina</taxon>
        <taxon>Mucoromycetes</taxon>
        <taxon>Mucorales</taxon>
        <taxon>Mucorineae</taxon>
        <taxon>Choanephoraceae</taxon>
        <taxon>Choanephoroideae</taxon>
        <taxon>Choanephora</taxon>
    </lineage>
</organism>
<gene>
    <name evidence="2" type="ORF">A0J61_09931</name>
</gene>
<evidence type="ECO:0008006" key="4">
    <source>
        <dbReference type="Google" id="ProtNLM"/>
    </source>
</evidence>
<dbReference type="EMBL" id="LUGH01000974">
    <property type="protein sequence ID" value="OBZ82019.1"/>
    <property type="molecule type" value="Genomic_DNA"/>
</dbReference>
<dbReference type="Proteomes" id="UP000093000">
    <property type="component" value="Unassembled WGS sequence"/>
</dbReference>